<comment type="caution">
    <text evidence="1">The sequence shown here is derived from an EMBL/GenBank/DDBJ whole genome shotgun (WGS) entry which is preliminary data.</text>
</comment>
<protein>
    <submittedName>
        <fullName evidence="1">Uncharacterized protein</fullName>
    </submittedName>
</protein>
<proteinExistence type="predicted"/>
<organism evidence="1">
    <name type="scientific">marine sediment metagenome</name>
    <dbReference type="NCBI Taxonomy" id="412755"/>
    <lineage>
        <taxon>unclassified sequences</taxon>
        <taxon>metagenomes</taxon>
        <taxon>ecological metagenomes</taxon>
    </lineage>
</organism>
<dbReference type="EMBL" id="BARV01027638">
    <property type="protein sequence ID" value="GAI39589.1"/>
    <property type="molecule type" value="Genomic_DNA"/>
</dbReference>
<feature type="non-terminal residue" evidence="1">
    <location>
        <position position="1"/>
    </location>
</feature>
<accession>X1Q8L1</accession>
<gene>
    <name evidence="1" type="ORF">S06H3_44444</name>
</gene>
<reference evidence="1" key="1">
    <citation type="journal article" date="2014" name="Front. Microbiol.">
        <title>High frequency of phylogenetically diverse reductive dehalogenase-homologous genes in deep subseafloor sedimentary metagenomes.</title>
        <authorList>
            <person name="Kawai M."/>
            <person name="Futagami T."/>
            <person name="Toyoda A."/>
            <person name="Takaki Y."/>
            <person name="Nishi S."/>
            <person name="Hori S."/>
            <person name="Arai W."/>
            <person name="Tsubouchi T."/>
            <person name="Morono Y."/>
            <person name="Uchiyama I."/>
            <person name="Ito T."/>
            <person name="Fujiyama A."/>
            <person name="Inagaki F."/>
            <person name="Takami H."/>
        </authorList>
    </citation>
    <scope>NUCLEOTIDE SEQUENCE</scope>
    <source>
        <strain evidence="1">Expedition CK06-06</strain>
    </source>
</reference>
<evidence type="ECO:0000313" key="1">
    <source>
        <dbReference type="EMBL" id="GAI39589.1"/>
    </source>
</evidence>
<sequence>SFGSRPFRSLELSDYAKQNYEKGKKIKTSLDAVDRGVYPINVFDDANAFKERLIIFFATLSGSEDNGDNRFSGISNIAPFDQYSEI</sequence>
<dbReference type="AlphaFoldDB" id="X1Q8L1"/>
<name>X1Q8L1_9ZZZZ</name>